<proteinExistence type="predicted"/>
<name>A0ABW2D2W4_9ACTN</name>
<feature type="transmembrane region" description="Helical" evidence="1">
    <location>
        <begin position="345"/>
        <end position="366"/>
    </location>
</feature>
<feature type="transmembrane region" description="Helical" evidence="1">
    <location>
        <begin position="73"/>
        <end position="95"/>
    </location>
</feature>
<organism evidence="2 3">
    <name type="scientific">Glycomyces mayteni</name>
    <dbReference type="NCBI Taxonomy" id="543887"/>
    <lineage>
        <taxon>Bacteria</taxon>
        <taxon>Bacillati</taxon>
        <taxon>Actinomycetota</taxon>
        <taxon>Actinomycetes</taxon>
        <taxon>Glycomycetales</taxon>
        <taxon>Glycomycetaceae</taxon>
        <taxon>Glycomyces</taxon>
    </lineage>
</organism>
<keyword evidence="3" id="KW-1185">Reference proteome</keyword>
<dbReference type="EMBL" id="JBHSYS010000001">
    <property type="protein sequence ID" value="MFC6955850.1"/>
    <property type="molecule type" value="Genomic_DNA"/>
</dbReference>
<keyword evidence="1" id="KW-0812">Transmembrane</keyword>
<feature type="transmembrane region" description="Helical" evidence="1">
    <location>
        <begin position="164"/>
        <end position="189"/>
    </location>
</feature>
<reference evidence="3" key="1">
    <citation type="journal article" date="2019" name="Int. J. Syst. Evol. Microbiol.">
        <title>The Global Catalogue of Microorganisms (GCM) 10K type strain sequencing project: providing services to taxonomists for standard genome sequencing and annotation.</title>
        <authorList>
            <consortium name="The Broad Institute Genomics Platform"/>
            <consortium name="The Broad Institute Genome Sequencing Center for Infectious Disease"/>
            <person name="Wu L."/>
            <person name="Ma J."/>
        </authorList>
    </citation>
    <scope>NUCLEOTIDE SEQUENCE [LARGE SCALE GENOMIC DNA]</scope>
    <source>
        <strain evidence="3">KACC 12634</strain>
    </source>
</reference>
<accession>A0ABW2D2W4</accession>
<keyword evidence="1" id="KW-0472">Membrane</keyword>
<evidence type="ECO:0000313" key="3">
    <source>
        <dbReference type="Proteomes" id="UP001596470"/>
    </source>
</evidence>
<feature type="transmembrane region" description="Helical" evidence="1">
    <location>
        <begin position="137"/>
        <end position="158"/>
    </location>
</feature>
<dbReference type="Proteomes" id="UP001596470">
    <property type="component" value="Unassembled WGS sequence"/>
</dbReference>
<evidence type="ECO:0000256" key="1">
    <source>
        <dbReference type="SAM" id="Phobius"/>
    </source>
</evidence>
<feature type="transmembrane region" description="Helical" evidence="1">
    <location>
        <begin position="386"/>
        <end position="408"/>
    </location>
</feature>
<feature type="transmembrane region" description="Helical" evidence="1">
    <location>
        <begin position="285"/>
        <end position="305"/>
    </location>
</feature>
<keyword evidence="1" id="KW-1133">Transmembrane helix</keyword>
<sequence>MNDEDGRSTGWHWHEYPVGVAGEAVRACVRSLLSFLIGLAAAFVLLMGAGILAEEHLLGDPGLESAVDDLSRMSAGLLLGLAMVASLAWAVATFLQEATTSRALVRAAERGASRQAVPSPDQVASVVNEPARTLRYFAWWNAGCVGGLGLIALLVVLADSDPDGWNVTWACLGYAALMGLVGYACRTWLPRVHRRRRALIAAHWKSGDETEAWKRAKSGGRRRGARLTFSKAEGFMHGGALLCVVGFAALTVSLGLRCGSAPRAGAECEQVHYAPPVEFVISGGFWIFAALLPVAALLAVAGVLIDWRQRGAERADLYAALDDPRSASPDKGLLEYHAGRRTHPLARVAGVASGVGLVFGTAAYLLGRGFGLGSQEFFALYRTESAAAVLVSAGLLVAATVGTGIAGARGRALRNALMERWPLLPHVPRDGNGKPKRRVRGLAV</sequence>
<dbReference type="RefSeq" id="WP_382352835.1">
    <property type="nucleotide sequence ID" value="NZ_JBHMBP010000004.1"/>
</dbReference>
<comment type="caution">
    <text evidence="2">The sequence shown here is derived from an EMBL/GenBank/DDBJ whole genome shotgun (WGS) entry which is preliminary data.</text>
</comment>
<gene>
    <name evidence="2" type="ORF">ACFQS3_01440</name>
</gene>
<protein>
    <submittedName>
        <fullName evidence="2">Uncharacterized protein</fullName>
    </submittedName>
</protein>
<feature type="transmembrane region" description="Helical" evidence="1">
    <location>
        <begin position="32"/>
        <end position="53"/>
    </location>
</feature>
<evidence type="ECO:0000313" key="2">
    <source>
        <dbReference type="EMBL" id="MFC6955850.1"/>
    </source>
</evidence>
<feature type="transmembrane region" description="Helical" evidence="1">
    <location>
        <begin position="235"/>
        <end position="256"/>
    </location>
</feature>